<dbReference type="InterPro" id="IPR011333">
    <property type="entry name" value="SKP1/BTB/POZ_sf"/>
</dbReference>
<dbReference type="GO" id="GO:0051260">
    <property type="term" value="P:protein homooligomerization"/>
    <property type="evidence" value="ECO:0007669"/>
    <property type="project" value="InterPro"/>
</dbReference>
<name>A0A9N8HMN7_9STRA</name>
<dbReference type="AlphaFoldDB" id="A0A9N8HMN7"/>
<feature type="domain" description="Potassium channel tetramerisation-type BTB" evidence="1">
    <location>
        <begin position="11"/>
        <end position="91"/>
    </location>
</feature>
<proteinExistence type="predicted"/>
<dbReference type="PANTHER" id="PTHR14499:SF136">
    <property type="entry name" value="GH08630P"/>
    <property type="match status" value="1"/>
</dbReference>
<protein>
    <submittedName>
        <fullName evidence="2">PotAssium voltage-gated channel</fullName>
    </submittedName>
</protein>
<accession>A0A9N8HMN7</accession>
<dbReference type="Gene3D" id="3.30.710.10">
    <property type="entry name" value="Potassium Channel Kv1.1, Chain A"/>
    <property type="match status" value="1"/>
</dbReference>
<dbReference type="Pfam" id="PF02214">
    <property type="entry name" value="BTB_2"/>
    <property type="match status" value="1"/>
</dbReference>
<dbReference type="InterPro" id="IPR003131">
    <property type="entry name" value="T1-type_BTB"/>
</dbReference>
<dbReference type="SUPFAM" id="SSF54695">
    <property type="entry name" value="POZ domain"/>
    <property type="match status" value="1"/>
</dbReference>
<dbReference type="EMBL" id="CAICTM010001013">
    <property type="protein sequence ID" value="CAB9519416.1"/>
    <property type="molecule type" value="Genomic_DNA"/>
</dbReference>
<evidence type="ECO:0000313" key="3">
    <source>
        <dbReference type="Proteomes" id="UP001153069"/>
    </source>
</evidence>
<dbReference type="OrthoDB" id="45549at2759"/>
<evidence type="ECO:0000313" key="2">
    <source>
        <dbReference type="EMBL" id="CAB9519416.1"/>
    </source>
</evidence>
<dbReference type="Proteomes" id="UP001153069">
    <property type="component" value="Unassembled WGS sequence"/>
</dbReference>
<dbReference type="PANTHER" id="PTHR14499">
    <property type="entry name" value="POTASSIUM CHANNEL TETRAMERIZATION DOMAIN-CONTAINING"/>
    <property type="match status" value="1"/>
</dbReference>
<gene>
    <name evidence="2" type="ORF">SEMRO_1015_G231510.1</name>
</gene>
<organism evidence="2 3">
    <name type="scientific">Seminavis robusta</name>
    <dbReference type="NCBI Taxonomy" id="568900"/>
    <lineage>
        <taxon>Eukaryota</taxon>
        <taxon>Sar</taxon>
        <taxon>Stramenopiles</taxon>
        <taxon>Ochrophyta</taxon>
        <taxon>Bacillariophyta</taxon>
        <taxon>Bacillariophyceae</taxon>
        <taxon>Bacillariophycidae</taxon>
        <taxon>Naviculales</taxon>
        <taxon>Naviculaceae</taxon>
        <taxon>Seminavis</taxon>
    </lineage>
</organism>
<comment type="caution">
    <text evidence="2">The sequence shown here is derived from an EMBL/GenBank/DDBJ whole genome shotgun (WGS) entry which is preliminary data.</text>
</comment>
<evidence type="ECO:0000259" key="1">
    <source>
        <dbReference type="Pfam" id="PF02214"/>
    </source>
</evidence>
<dbReference type="CDD" id="cd18316">
    <property type="entry name" value="BTB_POZ_KCTD-like"/>
    <property type="match status" value="1"/>
</dbReference>
<reference evidence="2" key="1">
    <citation type="submission" date="2020-06" db="EMBL/GenBank/DDBJ databases">
        <authorList>
            <consortium name="Plant Systems Biology data submission"/>
        </authorList>
    </citation>
    <scope>NUCLEOTIDE SEQUENCE</scope>
    <source>
        <strain evidence="2">D6</strain>
    </source>
</reference>
<sequence length="126" mass="14392">MATTSSTKTAELNVGGSKYEVSRSLIEQYPDTMLARLVSETWQRDEQEIFIDRSGLRFQYVLDYMRDKKVHVGLGILVAAIKTELQYSTLALKASLRTRLMEAVPVYRLPSTCSKPRRTTKQQSRS</sequence>
<keyword evidence="3" id="KW-1185">Reference proteome</keyword>